<proteinExistence type="predicted"/>
<dbReference type="AlphaFoldDB" id="A0A2T2XGL0"/>
<gene>
    <name evidence="2" type="ORF">C7B46_08520</name>
</gene>
<comment type="caution">
    <text evidence="2">The sequence shown here is derived from an EMBL/GenBank/DDBJ whole genome shotgun (WGS) entry which is preliminary data.</text>
</comment>
<feature type="transmembrane region" description="Helical" evidence="1">
    <location>
        <begin position="280"/>
        <end position="300"/>
    </location>
</feature>
<organism evidence="2 3">
    <name type="scientific">Sulfobacillus benefaciens</name>
    <dbReference type="NCBI Taxonomy" id="453960"/>
    <lineage>
        <taxon>Bacteria</taxon>
        <taxon>Bacillati</taxon>
        <taxon>Bacillota</taxon>
        <taxon>Clostridia</taxon>
        <taxon>Eubacteriales</taxon>
        <taxon>Clostridiales Family XVII. Incertae Sedis</taxon>
        <taxon>Sulfobacillus</taxon>
    </lineage>
</organism>
<dbReference type="Proteomes" id="UP000242972">
    <property type="component" value="Unassembled WGS sequence"/>
</dbReference>
<dbReference type="InterPro" id="IPR011990">
    <property type="entry name" value="TPR-like_helical_dom_sf"/>
</dbReference>
<keyword evidence="1" id="KW-0812">Transmembrane</keyword>
<sequence length="358" mass="40114">MDTHTPPWSNDSVDDAISAIVTDNDPSTREFEHRLTTIATHLTLNDVNALEERLLKESASPTMRYILFYLLHIYYRRTHNYAPLKSLMDRYSQEFQQQPSFPHLLSLFYRQTDSVQANEQALEEAQLASQNCPRHAGVLNNFAEIVATLGERDQEISSHTLEEAMTAIQEAIVLDRSYPKFYCTKGRLMALSGDYDAARSLIQQAINLEDATESDYAVRLGDYQSYLLAVLIMKFKRDLHAEVTQAHQDIASHRHSIDETLTKQQAALDSTLSSAQSSNLQFLGFFTALLSFVVGSTQILSHEPLAVAEHLIMTLGGVMLMVLVGFTMVMRPAGQSWPKSYWAGLAVGVMLTLGGLVH</sequence>
<dbReference type="Gene3D" id="1.25.40.10">
    <property type="entry name" value="Tetratricopeptide repeat domain"/>
    <property type="match status" value="1"/>
</dbReference>
<evidence type="ECO:0000313" key="3">
    <source>
        <dbReference type="Proteomes" id="UP000242972"/>
    </source>
</evidence>
<keyword evidence="1" id="KW-0472">Membrane</keyword>
<dbReference type="EMBL" id="PXYW01000017">
    <property type="protein sequence ID" value="PSR33644.1"/>
    <property type="molecule type" value="Genomic_DNA"/>
</dbReference>
<keyword evidence="1" id="KW-1133">Transmembrane helix</keyword>
<feature type="transmembrane region" description="Helical" evidence="1">
    <location>
        <begin position="312"/>
        <end position="334"/>
    </location>
</feature>
<feature type="transmembrane region" description="Helical" evidence="1">
    <location>
        <begin position="340"/>
        <end position="357"/>
    </location>
</feature>
<evidence type="ECO:0000256" key="1">
    <source>
        <dbReference type="SAM" id="Phobius"/>
    </source>
</evidence>
<accession>A0A2T2XGL0</accession>
<evidence type="ECO:0000313" key="2">
    <source>
        <dbReference type="EMBL" id="PSR33644.1"/>
    </source>
</evidence>
<protein>
    <submittedName>
        <fullName evidence="2">Uncharacterized protein</fullName>
    </submittedName>
</protein>
<dbReference type="SUPFAM" id="SSF48452">
    <property type="entry name" value="TPR-like"/>
    <property type="match status" value="1"/>
</dbReference>
<reference evidence="2 3" key="1">
    <citation type="journal article" date="2014" name="BMC Genomics">
        <title>Comparison of environmental and isolate Sulfobacillus genomes reveals diverse carbon, sulfur, nitrogen, and hydrogen metabolisms.</title>
        <authorList>
            <person name="Justice N.B."/>
            <person name="Norman A."/>
            <person name="Brown C.T."/>
            <person name="Singh A."/>
            <person name="Thomas B.C."/>
            <person name="Banfield J.F."/>
        </authorList>
    </citation>
    <scope>NUCLEOTIDE SEQUENCE [LARGE SCALE GENOMIC DNA]</scope>
    <source>
        <strain evidence="2">AMDSBA4</strain>
    </source>
</reference>
<name>A0A2T2XGL0_9FIRM</name>